<comment type="similarity">
    <text evidence="1">Belongs to the V-ATPase D subunit family.</text>
</comment>
<evidence type="ECO:0000313" key="5">
    <source>
        <dbReference type="EMBL" id="QNR24177.1"/>
    </source>
</evidence>
<dbReference type="RefSeq" id="WP_210758713.1">
    <property type="nucleotide sequence ID" value="NZ_CP060139.1"/>
</dbReference>
<feature type="coiled-coil region" evidence="4">
    <location>
        <begin position="124"/>
        <end position="158"/>
    </location>
</feature>
<keyword evidence="3" id="KW-0406">Ion transport</keyword>
<accession>A0A7H0VEM9</accession>
<dbReference type="InterPro" id="IPR002699">
    <property type="entry name" value="V_ATPase_D"/>
</dbReference>
<keyword evidence="2" id="KW-0813">Transport</keyword>
<evidence type="ECO:0000256" key="3">
    <source>
        <dbReference type="ARBA" id="ARBA00023065"/>
    </source>
</evidence>
<evidence type="ECO:0000313" key="6">
    <source>
        <dbReference type="Proteomes" id="UP000516305"/>
    </source>
</evidence>
<protein>
    <submittedName>
        <fullName evidence="5">V-type ATP synthase subunit D</fullName>
    </submittedName>
</protein>
<dbReference type="AlphaFoldDB" id="A0A7H0VEM9"/>
<dbReference type="Proteomes" id="UP000516305">
    <property type="component" value="Chromosome"/>
</dbReference>
<dbReference type="GO" id="GO:0046961">
    <property type="term" value="F:proton-transporting ATPase activity, rotational mechanism"/>
    <property type="evidence" value="ECO:0007669"/>
    <property type="project" value="InterPro"/>
</dbReference>
<evidence type="ECO:0000256" key="2">
    <source>
        <dbReference type="ARBA" id="ARBA00022448"/>
    </source>
</evidence>
<organism evidence="5 6">
    <name type="scientific">Croceimicrobium hydrocarbonivorans</name>
    <dbReference type="NCBI Taxonomy" id="2761580"/>
    <lineage>
        <taxon>Bacteria</taxon>
        <taxon>Pseudomonadati</taxon>
        <taxon>Bacteroidota</taxon>
        <taxon>Flavobacteriia</taxon>
        <taxon>Flavobacteriales</taxon>
        <taxon>Owenweeksiaceae</taxon>
        <taxon>Croceimicrobium</taxon>
    </lineage>
</organism>
<dbReference type="Gene3D" id="1.10.287.3240">
    <property type="match status" value="1"/>
</dbReference>
<name>A0A7H0VEM9_9FLAO</name>
<evidence type="ECO:0000256" key="1">
    <source>
        <dbReference type="ARBA" id="ARBA00005850"/>
    </source>
</evidence>
<dbReference type="EMBL" id="CP060139">
    <property type="protein sequence ID" value="QNR24177.1"/>
    <property type="molecule type" value="Genomic_DNA"/>
</dbReference>
<keyword evidence="6" id="KW-1185">Reference proteome</keyword>
<dbReference type="KEGG" id="chyd:H4K34_17680"/>
<sequence length="198" mass="23569">MNRAISYNKSTIQEFRKQLQVRRKALPVLMRKETALRQVIADRKPELKHLQKEYQAEWQRLQGYENIWNDLPSVLRVKSIQTEEHNIAGTRIERLVKVEYEALQLNPLYEPAWMPAALEALQNLIELKLQLQFRQKELESLEQARKKTTQKVNLYEKVQIPEYEEGIRKVKRFLEDKENIATAAKKIAKNRKMSRNES</sequence>
<evidence type="ECO:0000256" key="4">
    <source>
        <dbReference type="SAM" id="Coils"/>
    </source>
</evidence>
<keyword evidence="4" id="KW-0175">Coiled coil</keyword>
<gene>
    <name evidence="5" type="ORF">H4K34_17680</name>
</gene>
<dbReference type="Pfam" id="PF01813">
    <property type="entry name" value="ATP-synt_D"/>
    <property type="match status" value="1"/>
</dbReference>
<reference evidence="5 6" key="1">
    <citation type="submission" date="2020-08" db="EMBL/GenBank/DDBJ databases">
        <title>Croceimicrobium hydrocarbonivorans gen. nov., sp. nov., a novel marine bacterium isolated from a bacterial consortium that degrades polyethylene terephthalate.</title>
        <authorList>
            <person name="Liu R."/>
        </authorList>
    </citation>
    <scope>NUCLEOTIDE SEQUENCE [LARGE SCALE GENOMIC DNA]</scope>
    <source>
        <strain evidence="5 6">A20-9</strain>
    </source>
</reference>
<proteinExistence type="inferred from homology"/>